<dbReference type="Proteomes" id="UP000736335">
    <property type="component" value="Unassembled WGS sequence"/>
</dbReference>
<evidence type="ECO:0000259" key="3">
    <source>
        <dbReference type="Pfam" id="PF00107"/>
    </source>
</evidence>
<keyword evidence="2" id="KW-0560">Oxidoreductase</keyword>
<feature type="domain" description="Alcohol dehydrogenase-like C-terminal" evidence="3">
    <location>
        <begin position="22"/>
        <end position="78"/>
    </location>
</feature>
<evidence type="ECO:0000256" key="1">
    <source>
        <dbReference type="ARBA" id="ARBA00022857"/>
    </source>
</evidence>
<proteinExistence type="predicted"/>
<dbReference type="SUPFAM" id="SSF51735">
    <property type="entry name" value="NAD(P)-binding Rossmann-fold domains"/>
    <property type="match status" value="1"/>
</dbReference>
<dbReference type="GO" id="GO:0070402">
    <property type="term" value="F:NADPH binding"/>
    <property type="evidence" value="ECO:0007669"/>
    <property type="project" value="TreeGrafter"/>
</dbReference>
<dbReference type="InterPro" id="IPR013149">
    <property type="entry name" value="ADH-like_C"/>
</dbReference>
<dbReference type="InterPro" id="IPR036291">
    <property type="entry name" value="NAD(P)-bd_dom_sf"/>
</dbReference>
<dbReference type="GO" id="GO:0005829">
    <property type="term" value="C:cytosol"/>
    <property type="evidence" value="ECO:0007669"/>
    <property type="project" value="TreeGrafter"/>
</dbReference>
<dbReference type="PANTHER" id="PTHR48106:SF13">
    <property type="entry name" value="QUINONE OXIDOREDUCTASE-RELATED"/>
    <property type="match status" value="1"/>
</dbReference>
<dbReference type="PANTHER" id="PTHR48106">
    <property type="entry name" value="QUINONE OXIDOREDUCTASE PIG3-RELATED"/>
    <property type="match status" value="1"/>
</dbReference>
<dbReference type="OrthoDB" id="48317at2759"/>
<protein>
    <recommendedName>
        <fullName evidence="3">Alcohol dehydrogenase-like C-terminal domain-containing protein</fullName>
    </recommendedName>
</protein>
<dbReference type="AlphaFoldDB" id="A0A9P6HBW8"/>
<dbReference type="Gene3D" id="3.40.50.720">
    <property type="entry name" value="NAD(P)-binding Rossmann-like Domain"/>
    <property type="match status" value="1"/>
</dbReference>
<evidence type="ECO:0000313" key="4">
    <source>
        <dbReference type="EMBL" id="KAF9783802.1"/>
    </source>
</evidence>
<dbReference type="GO" id="GO:0003960">
    <property type="term" value="F:quinone reductase (NADPH) activity"/>
    <property type="evidence" value="ECO:0007669"/>
    <property type="project" value="TreeGrafter"/>
</dbReference>
<dbReference type="EMBL" id="WIUZ02000009">
    <property type="protein sequence ID" value="KAF9783802.1"/>
    <property type="molecule type" value="Genomic_DNA"/>
</dbReference>
<evidence type="ECO:0000313" key="5">
    <source>
        <dbReference type="Proteomes" id="UP000736335"/>
    </source>
</evidence>
<reference evidence="4" key="1">
    <citation type="journal article" date="2020" name="Nat. Commun.">
        <title>Large-scale genome sequencing of mycorrhizal fungi provides insights into the early evolution of symbiotic traits.</title>
        <authorList>
            <person name="Miyauchi S."/>
            <person name="Kiss E."/>
            <person name="Kuo A."/>
            <person name="Drula E."/>
            <person name="Kohler A."/>
            <person name="Sanchez-Garcia M."/>
            <person name="Morin E."/>
            <person name="Andreopoulos B."/>
            <person name="Barry K.W."/>
            <person name="Bonito G."/>
            <person name="Buee M."/>
            <person name="Carver A."/>
            <person name="Chen C."/>
            <person name="Cichocki N."/>
            <person name="Clum A."/>
            <person name="Culley D."/>
            <person name="Crous P.W."/>
            <person name="Fauchery L."/>
            <person name="Girlanda M."/>
            <person name="Hayes R.D."/>
            <person name="Keri Z."/>
            <person name="LaButti K."/>
            <person name="Lipzen A."/>
            <person name="Lombard V."/>
            <person name="Magnuson J."/>
            <person name="Maillard F."/>
            <person name="Murat C."/>
            <person name="Nolan M."/>
            <person name="Ohm R.A."/>
            <person name="Pangilinan J."/>
            <person name="Pereira M.F."/>
            <person name="Perotto S."/>
            <person name="Peter M."/>
            <person name="Pfister S."/>
            <person name="Riley R."/>
            <person name="Sitrit Y."/>
            <person name="Stielow J.B."/>
            <person name="Szollosi G."/>
            <person name="Zifcakova L."/>
            <person name="Stursova M."/>
            <person name="Spatafora J.W."/>
            <person name="Tedersoo L."/>
            <person name="Vaario L.M."/>
            <person name="Yamada A."/>
            <person name="Yan M."/>
            <person name="Wang P."/>
            <person name="Xu J."/>
            <person name="Bruns T."/>
            <person name="Baldrian P."/>
            <person name="Vilgalys R."/>
            <person name="Dunand C."/>
            <person name="Henrissat B."/>
            <person name="Grigoriev I.V."/>
            <person name="Hibbett D."/>
            <person name="Nagy L.G."/>
            <person name="Martin F.M."/>
        </authorList>
    </citation>
    <scope>NUCLEOTIDE SEQUENCE</scope>
    <source>
        <strain evidence="4">UH-Tt-Lm1</strain>
    </source>
</reference>
<sequence length="84" mass="9103">MNEGYEAKKGDAIFRNSHHHGGFGLIATQYAKSKGATIIGTTSTESDAELVKAHGVDHVIVYTKEDTVQRVSWITNGGWSRRGG</sequence>
<reference evidence="4" key="2">
    <citation type="submission" date="2020-11" db="EMBL/GenBank/DDBJ databases">
        <authorList>
            <consortium name="DOE Joint Genome Institute"/>
            <person name="Kuo A."/>
            <person name="Miyauchi S."/>
            <person name="Kiss E."/>
            <person name="Drula E."/>
            <person name="Kohler A."/>
            <person name="Sanchez-Garcia M."/>
            <person name="Andreopoulos B."/>
            <person name="Barry K.W."/>
            <person name="Bonito G."/>
            <person name="Buee M."/>
            <person name="Carver A."/>
            <person name="Chen C."/>
            <person name="Cichocki N."/>
            <person name="Clum A."/>
            <person name="Culley D."/>
            <person name="Crous P.W."/>
            <person name="Fauchery L."/>
            <person name="Girlanda M."/>
            <person name="Hayes R."/>
            <person name="Keri Z."/>
            <person name="Labutti K."/>
            <person name="Lipzen A."/>
            <person name="Lombard V."/>
            <person name="Magnuson J."/>
            <person name="Maillard F."/>
            <person name="Morin E."/>
            <person name="Murat C."/>
            <person name="Nolan M."/>
            <person name="Ohm R."/>
            <person name="Pangilinan J."/>
            <person name="Pereira M."/>
            <person name="Perotto S."/>
            <person name="Peter M."/>
            <person name="Riley R."/>
            <person name="Sitrit Y."/>
            <person name="Stielow B."/>
            <person name="Szollosi G."/>
            <person name="Zifcakova L."/>
            <person name="Stursova M."/>
            <person name="Spatafora J.W."/>
            <person name="Tedersoo L."/>
            <person name="Vaario L.-M."/>
            <person name="Yamada A."/>
            <person name="Yan M."/>
            <person name="Wang P."/>
            <person name="Xu J."/>
            <person name="Bruns T."/>
            <person name="Baldrian P."/>
            <person name="Vilgalys R."/>
            <person name="Henrissat B."/>
            <person name="Grigoriev I.V."/>
            <person name="Hibbett D."/>
            <person name="Nagy L.G."/>
            <person name="Martin F.M."/>
        </authorList>
    </citation>
    <scope>NUCLEOTIDE SEQUENCE</scope>
    <source>
        <strain evidence="4">UH-Tt-Lm1</strain>
    </source>
</reference>
<gene>
    <name evidence="4" type="ORF">BJ322DRAFT_1067172</name>
</gene>
<keyword evidence="5" id="KW-1185">Reference proteome</keyword>
<accession>A0A9P6HBW8</accession>
<name>A0A9P6HBW8_9AGAM</name>
<dbReference type="GO" id="GO:0035925">
    <property type="term" value="F:mRNA 3'-UTR AU-rich region binding"/>
    <property type="evidence" value="ECO:0007669"/>
    <property type="project" value="TreeGrafter"/>
</dbReference>
<keyword evidence="1" id="KW-0521">NADP</keyword>
<comment type="caution">
    <text evidence="4">The sequence shown here is derived from an EMBL/GenBank/DDBJ whole genome shotgun (WGS) entry which is preliminary data.</text>
</comment>
<organism evidence="4 5">
    <name type="scientific">Thelephora terrestris</name>
    <dbReference type="NCBI Taxonomy" id="56493"/>
    <lineage>
        <taxon>Eukaryota</taxon>
        <taxon>Fungi</taxon>
        <taxon>Dikarya</taxon>
        <taxon>Basidiomycota</taxon>
        <taxon>Agaricomycotina</taxon>
        <taxon>Agaricomycetes</taxon>
        <taxon>Thelephorales</taxon>
        <taxon>Thelephoraceae</taxon>
        <taxon>Thelephora</taxon>
    </lineage>
</organism>
<dbReference type="Pfam" id="PF00107">
    <property type="entry name" value="ADH_zinc_N"/>
    <property type="match status" value="1"/>
</dbReference>
<evidence type="ECO:0000256" key="2">
    <source>
        <dbReference type="ARBA" id="ARBA00023002"/>
    </source>
</evidence>